<dbReference type="AlphaFoldDB" id="Q0V7A5"/>
<evidence type="ECO:0000313" key="2">
    <source>
        <dbReference type="Proteomes" id="UP000001055"/>
    </source>
</evidence>
<gene>
    <name evidence="1" type="ORF">SNOG_00109</name>
</gene>
<dbReference type="Proteomes" id="UP000001055">
    <property type="component" value="Unassembled WGS sequence"/>
</dbReference>
<reference evidence="2" key="1">
    <citation type="journal article" date="2007" name="Plant Cell">
        <title>Dothideomycete-plant interactions illuminated by genome sequencing and EST analysis of the wheat pathogen Stagonospora nodorum.</title>
        <authorList>
            <person name="Hane J.K."/>
            <person name="Lowe R.G."/>
            <person name="Solomon P.S."/>
            <person name="Tan K.C."/>
            <person name="Schoch C.L."/>
            <person name="Spatafora J.W."/>
            <person name="Crous P.W."/>
            <person name="Kodira C."/>
            <person name="Birren B.W."/>
            <person name="Galagan J.E."/>
            <person name="Torriani S.F."/>
            <person name="McDonald B.A."/>
            <person name="Oliver R.P."/>
        </authorList>
    </citation>
    <scope>NUCLEOTIDE SEQUENCE [LARGE SCALE GENOMIC DNA]</scope>
    <source>
        <strain evidence="2">SN15 / ATCC MYA-4574 / FGSC 10173</strain>
    </source>
</reference>
<evidence type="ECO:0000313" key="1">
    <source>
        <dbReference type="EMBL" id="EAT91604.1"/>
    </source>
</evidence>
<accession>Q0V7A5</accession>
<name>Q0V7A5_PHANO</name>
<protein>
    <submittedName>
        <fullName evidence="1">Uncharacterized protein</fullName>
    </submittedName>
</protein>
<dbReference type="InParanoid" id="Q0V7A5"/>
<sequence length="42" mass="4797">MPSSERTDSMLSEISKDDWFGCNLITEHLTRTVLPVQRTSSK</sequence>
<dbReference type="RefSeq" id="XP_001790804.1">
    <property type="nucleotide sequence ID" value="XM_001790752.1"/>
</dbReference>
<dbReference type="GeneID" id="5967835"/>
<dbReference type="EMBL" id="CH445325">
    <property type="protein sequence ID" value="EAT91604.1"/>
    <property type="molecule type" value="Genomic_DNA"/>
</dbReference>
<organism evidence="1 2">
    <name type="scientific">Phaeosphaeria nodorum (strain SN15 / ATCC MYA-4574 / FGSC 10173)</name>
    <name type="common">Glume blotch fungus</name>
    <name type="synonym">Parastagonospora nodorum</name>
    <dbReference type="NCBI Taxonomy" id="321614"/>
    <lineage>
        <taxon>Eukaryota</taxon>
        <taxon>Fungi</taxon>
        <taxon>Dikarya</taxon>
        <taxon>Ascomycota</taxon>
        <taxon>Pezizomycotina</taxon>
        <taxon>Dothideomycetes</taxon>
        <taxon>Pleosporomycetidae</taxon>
        <taxon>Pleosporales</taxon>
        <taxon>Pleosporineae</taxon>
        <taxon>Phaeosphaeriaceae</taxon>
        <taxon>Parastagonospora</taxon>
    </lineage>
</organism>
<proteinExistence type="predicted"/>
<dbReference type="KEGG" id="pno:SNOG_00109"/>